<evidence type="ECO:0000256" key="2">
    <source>
        <dbReference type="SAM" id="Phobius"/>
    </source>
</evidence>
<keyword evidence="2" id="KW-1133">Transmembrane helix</keyword>
<accession>A0A8J3JA80</accession>
<protein>
    <recommendedName>
        <fullName evidence="5">KAP family P-loop domain-containing protein</fullName>
    </recommendedName>
</protein>
<organism evidence="3 4">
    <name type="scientific">Actinocatenispora rupis</name>
    <dbReference type="NCBI Taxonomy" id="519421"/>
    <lineage>
        <taxon>Bacteria</taxon>
        <taxon>Bacillati</taxon>
        <taxon>Actinomycetota</taxon>
        <taxon>Actinomycetes</taxon>
        <taxon>Micromonosporales</taxon>
        <taxon>Micromonosporaceae</taxon>
        <taxon>Actinocatenispora</taxon>
    </lineage>
</organism>
<sequence>MLCSPEYASPGSPDLRVLVSAPVDYDARDFLIHVYLRLCETVRDLTGRRRRLRIVPALSVLAGLALVGWQLGWPEVAPPRPTVREGLLALGVALVAAGLGYRRLVRRRADDRGRSLAERARHRLEQLRYVRTYTTGHSVGASGGGLEWARSTGRQLAEQPLTLPELVASYREFVEAATAWWRRRSPTGRLVVGIDEVDRIADPAKVERFVNDLKAMFGTRDCVYLVTVSDEALSSVEGRARGARTALDSTFEELVRVPAMDLPTAVALVQRRVVGLPYPFLLLCHCLAAGLPRELIRVARRIVAARRETRRNELAAIARHVLLADARAAHASLLSPFAAVPGADALLALPDGAAGPADVLRGLRTDEPELAAAVDRLDAGWRVTATLLDVFSRRADEVAALFAAPPETPPPADPWLSALRPYEAGEGRIGFSYNGIRYEQDASGGYVGVDEAESGPPPPPPDPRTALLPAIGELFEPLVAARDAAWRQPDRARDALARFTDRAGSGALRVDPRSVGTQGKREGPPVVLPVP</sequence>
<evidence type="ECO:0008006" key="5">
    <source>
        <dbReference type="Google" id="ProtNLM"/>
    </source>
</evidence>
<keyword evidence="2" id="KW-0812">Transmembrane</keyword>
<dbReference type="EMBL" id="BOMB01000021">
    <property type="protein sequence ID" value="GID12927.1"/>
    <property type="molecule type" value="Genomic_DNA"/>
</dbReference>
<dbReference type="Proteomes" id="UP000612808">
    <property type="component" value="Unassembled WGS sequence"/>
</dbReference>
<dbReference type="RefSeq" id="WP_203659430.1">
    <property type="nucleotide sequence ID" value="NZ_BAAAZM010000008.1"/>
</dbReference>
<feature type="transmembrane region" description="Helical" evidence="2">
    <location>
        <begin position="52"/>
        <end position="71"/>
    </location>
</feature>
<gene>
    <name evidence="3" type="ORF">Aru02nite_38160</name>
</gene>
<comment type="caution">
    <text evidence="3">The sequence shown here is derived from an EMBL/GenBank/DDBJ whole genome shotgun (WGS) entry which is preliminary data.</text>
</comment>
<evidence type="ECO:0000256" key="1">
    <source>
        <dbReference type="SAM" id="MobiDB-lite"/>
    </source>
</evidence>
<dbReference type="AlphaFoldDB" id="A0A8J3JA80"/>
<reference evidence="3" key="1">
    <citation type="submission" date="2021-01" db="EMBL/GenBank/DDBJ databases">
        <title>Whole genome shotgun sequence of Actinocatenispora rupis NBRC 107355.</title>
        <authorList>
            <person name="Komaki H."/>
            <person name="Tamura T."/>
        </authorList>
    </citation>
    <scope>NUCLEOTIDE SEQUENCE</scope>
    <source>
        <strain evidence="3">NBRC 107355</strain>
    </source>
</reference>
<evidence type="ECO:0000313" key="4">
    <source>
        <dbReference type="Proteomes" id="UP000612808"/>
    </source>
</evidence>
<name>A0A8J3JA80_9ACTN</name>
<feature type="region of interest" description="Disordered" evidence="1">
    <location>
        <begin position="502"/>
        <end position="531"/>
    </location>
</feature>
<keyword evidence="4" id="KW-1185">Reference proteome</keyword>
<feature type="transmembrane region" description="Helical" evidence="2">
    <location>
        <begin position="86"/>
        <end position="105"/>
    </location>
</feature>
<proteinExistence type="predicted"/>
<keyword evidence="2" id="KW-0472">Membrane</keyword>
<evidence type="ECO:0000313" key="3">
    <source>
        <dbReference type="EMBL" id="GID12927.1"/>
    </source>
</evidence>